<reference evidence="4 5" key="1">
    <citation type="submission" date="2021-03" db="EMBL/GenBank/DDBJ databases">
        <title>Sequencing the genomes of 1000 actinobacteria strains.</title>
        <authorList>
            <person name="Klenk H.-P."/>
        </authorList>
    </citation>
    <scope>NUCLEOTIDE SEQUENCE [LARGE SCALE GENOMIC DNA]</scope>
    <source>
        <strain evidence="4 5">DSM 45510</strain>
    </source>
</reference>
<dbReference type="PROSITE" id="PS50005">
    <property type="entry name" value="TPR"/>
    <property type="match status" value="1"/>
</dbReference>
<name>A0ABS4PU89_9PSEU</name>
<proteinExistence type="predicted"/>
<gene>
    <name evidence="4" type="ORF">JOM49_004517</name>
</gene>
<dbReference type="SMART" id="SM00530">
    <property type="entry name" value="HTH_XRE"/>
    <property type="match status" value="1"/>
</dbReference>
<accession>A0ABS4PU89</accession>
<comment type="caution">
    <text evidence="4">The sequence shown here is derived from an EMBL/GenBank/DDBJ whole genome shotgun (WGS) entry which is preliminary data.</text>
</comment>
<dbReference type="SUPFAM" id="SSF48452">
    <property type="entry name" value="TPR-like"/>
    <property type="match status" value="1"/>
</dbReference>
<dbReference type="PANTHER" id="PTHR47691:SF3">
    <property type="entry name" value="HTH-TYPE TRANSCRIPTIONAL REGULATOR RV0890C-RELATED"/>
    <property type="match status" value="1"/>
</dbReference>
<evidence type="ECO:0000259" key="3">
    <source>
        <dbReference type="PROSITE" id="PS50943"/>
    </source>
</evidence>
<keyword evidence="1" id="KW-0802">TPR repeat</keyword>
<dbReference type="SUPFAM" id="SSF47413">
    <property type="entry name" value="lambda repressor-like DNA-binding domains"/>
    <property type="match status" value="1"/>
</dbReference>
<dbReference type="Gene3D" id="3.40.50.300">
    <property type="entry name" value="P-loop containing nucleotide triphosphate hydrolases"/>
    <property type="match status" value="1"/>
</dbReference>
<dbReference type="RefSeq" id="WP_308158840.1">
    <property type="nucleotide sequence ID" value="NZ_JAGGMS010000001.1"/>
</dbReference>
<dbReference type="Gene3D" id="1.10.260.40">
    <property type="entry name" value="lambda repressor-like DNA-binding domains"/>
    <property type="match status" value="1"/>
</dbReference>
<dbReference type="SUPFAM" id="SSF52540">
    <property type="entry name" value="P-loop containing nucleoside triphosphate hydrolases"/>
    <property type="match status" value="1"/>
</dbReference>
<dbReference type="EMBL" id="JAGGMS010000001">
    <property type="protein sequence ID" value="MBP2182991.1"/>
    <property type="molecule type" value="Genomic_DNA"/>
</dbReference>
<dbReference type="SMART" id="SM00028">
    <property type="entry name" value="TPR"/>
    <property type="match status" value="3"/>
</dbReference>
<keyword evidence="5" id="KW-1185">Reference proteome</keyword>
<dbReference type="InterPro" id="IPR010982">
    <property type="entry name" value="Lambda_DNA-bd_dom_sf"/>
</dbReference>
<feature type="region of interest" description="Disordered" evidence="2">
    <location>
        <begin position="77"/>
        <end position="107"/>
    </location>
</feature>
<dbReference type="InterPro" id="IPR011990">
    <property type="entry name" value="TPR-like_helical_dom_sf"/>
</dbReference>
<dbReference type="Pfam" id="PF13560">
    <property type="entry name" value="HTH_31"/>
    <property type="match status" value="1"/>
</dbReference>
<evidence type="ECO:0000313" key="5">
    <source>
        <dbReference type="Proteomes" id="UP000741013"/>
    </source>
</evidence>
<dbReference type="Gene3D" id="1.25.40.10">
    <property type="entry name" value="Tetratricopeptide repeat domain"/>
    <property type="match status" value="2"/>
</dbReference>
<dbReference type="PRINTS" id="PR00364">
    <property type="entry name" value="DISEASERSIST"/>
</dbReference>
<evidence type="ECO:0000313" key="4">
    <source>
        <dbReference type="EMBL" id="MBP2182991.1"/>
    </source>
</evidence>
<protein>
    <submittedName>
        <fullName evidence="4">Tetratricopeptide (TPR) repeat protein/transcriptional regulator with XRE-family HTH domain</fullName>
    </submittedName>
</protein>
<dbReference type="PROSITE" id="PS50943">
    <property type="entry name" value="HTH_CROC1"/>
    <property type="match status" value="1"/>
</dbReference>
<feature type="domain" description="HTH cro/C1-type" evidence="3">
    <location>
        <begin position="16"/>
        <end position="49"/>
    </location>
</feature>
<dbReference type="InterPro" id="IPR019734">
    <property type="entry name" value="TPR_rpt"/>
</dbReference>
<evidence type="ECO:0000256" key="1">
    <source>
        <dbReference type="PROSITE-ProRule" id="PRU00339"/>
    </source>
</evidence>
<dbReference type="PANTHER" id="PTHR47691">
    <property type="entry name" value="REGULATOR-RELATED"/>
    <property type="match status" value="1"/>
</dbReference>
<dbReference type="InterPro" id="IPR001387">
    <property type="entry name" value="Cro/C1-type_HTH"/>
</dbReference>
<dbReference type="InterPro" id="IPR027417">
    <property type="entry name" value="P-loop_NTPase"/>
</dbReference>
<evidence type="ECO:0000256" key="2">
    <source>
        <dbReference type="SAM" id="MobiDB-lite"/>
    </source>
</evidence>
<organism evidence="4 5">
    <name type="scientific">Amycolatopsis magusensis</name>
    <dbReference type="NCBI Taxonomy" id="882444"/>
    <lineage>
        <taxon>Bacteria</taxon>
        <taxon>Bacillati</taxon>
        <taxon>Actinomycetota</taxon>
        <taxon>Actinomycetes</taxon>
        <taxon>Pseudonocardiales</taxon>
        <taxon>Pseudonocardiaceae</taxon>
        <taxon>Amycolatopsis</taxon>
    </lineage>
</organism>
<dbReference type="Proteomes" id="UP000741013">
    <property type="component" value="Unassembled WGS sequence"/>
</dbReference>
<dbReference type="CDD" id="cd00093">
    <property type="entry name" value="HTH_XRE"/>
    <property type="match status" value="1"/>
</dbReference>
<feature type="repeat" description="TPR" evidence="1">
    <location>
        <begin position="581"/>
        <end position="614"/>
    </location>
</feature>
<dbReference type="Pfam" id="PF13424">
    <property type="entry name" value="TPR_12"/>
    <property type="match status" value="1"/>
</dbReference>
<sequence length="804" mass="87419">MNDGQRTDEAAFGALLLRHRRAAGLTQADLAENSGVSIRALSDLERGRALGAQRRSATALADALGLVGGDRQEFLEAARLGRRRTPKSEEESDSAPSVTLPPSVPDLLGREGELAKLHREAVSDAAGGVVVSVVGHPGVGKTALAVTAAHQLRPQFPDGAFALDLRGMDEEPTSPRTALTQLLRALNVPPQQIPMTVPEQSSLFRSLLTGRRILLLLDNAADEAQVRPLLAASPGCLTLITCRSALAGLESARWLWLEPLVDLGAVELLTAIAGEARVRAEPRATAELVALCGNLPLAVRIAGNRLASRPHWTIAYLTTQLRNERTRLSSLSAGDLQVRSAFEMSHRRLSPAARLVFRRLAIVPGPDFGSELAAVATGMAEADVQIHADELVDANLLQAAAAPGRYQFHDLIRIFAVERLEAEEKPGDRDRHRRTMLDHLLHTATEAGRAFMPDALVAPTHAARRFDTREGAGAWLDVEAGNWLAAHREAPGEGLHREVVDLARALHWYSDGRTQQRPWDEIFQRGVDSARALRNQLDEAVLLNFVGWARYFCFGDNDGGLSAHNEALAVAIEIGDKSEQAWALGYRGSVLMRLGRLDEALESVRRAVELSEVLGFWTGEGTIRNALGRILRVHGKHEESLGVHRGVLADADARQAEANPDTRRFLRSVTLLDIGGTLLAMRDWQEAARTLREARGYFEASGFRIEEADTALHEGIARREAGEYKLARECFTLALSVFTGVANRWKRANTLAELITMLELMGDPTADEYRAGALALCAELKTAAAAELAARLRHETSHGTSPEG</sequence>